<keyword evidence="1" id="KW-0238">DNA-binding</keyword>
<evidence type="ECO:0000256" key="2">
    <source>
        <dbReference type="SAM" id="MobiDB-lite"/>
    </source>
</evidence>
<evidence type="ECO:0000313" key="3">
    <source>
        <dbReference type="EMBL" id="OWY98562.1"/>
    </source>
</evidence>
<reference evidence="4" key="1">
    <citation type="submission" date="2017-03" db="EMBL/GenBank/DDBJ databases">
        <title>Phytopthora megakarya and P. palmivora, two closely related causual agents of cacao black pod achieved similar genome size and gene model numbers by different mechanisms.</title>
        <authorList>
            <person name="Ali S."/>
            <person name="Shao J."/>
            <person name="Larry D.J."/>
            <person name="Kronmiller B."/>
            <person name="Shen D."/>
            <person name="Strem M.D."/>
            <person name="Melnick R.L."/>
            <person name="Guiltinan M.J."/>
            <person name="Tyler B.M."/>
            <person name="Meinhardt L.W."/>
            <person name="Bailey B.A."/>
        </authorList>
    </citation>
    <scope>NUCLEOTIDE SEQUENCE [LARGE SCALE GENOMIC DNA]</scope>
    <source>
        <strain evidence="4">zdho120</strain>
    </source>
</reference>
<evidence type="ECO:0008006" key="5">
    <source>
        <dbReference type="Google" id="ProtNLM"/>
    </source>
</evidence>
<dbReference type="InterPro" id="IPR052055">
    <property type="entry name" value="Hepadnavirus_pol/RT"/>
</dbReference>
<evidence type="ECO:0000313" key="4">
    <source>
        <dbReference type="Proteomes" id="UP000198211"/>
    </source>
</evidence>
<proteinExistence type="predicted"/>
<organism evidence="3 4">
    <name type="scientific">Phytophthora megakarya</name>
    <dbReference type="NCBI Taxonomy" id="4795"/>
    <lineage>
        <taxon>Eukaryota</taxon>
        <taxon>Sar</taxon>
        <taxon>Stramenopiles</taxon>
        <taxon>Oomycota</taxon>
        <taxon>Peronosporomycetes</taxon>
        <taxon>Peronosporales</taxon>
        <taxon>Peronosporaceae</taxon>
        <taxon>Phytophthora</taxon>
    </lineage>
</organism>
<sequence>MTVPRAATGVSTNRRSKPHRPRAISARTRAAIPSHDILAEGLPNPEIVQTSLERRLQEQERRRDCTVAKVLRRYNIVGPGPHGHRTSEQSDLLDSKKQKALSTLVWEHGYSLVELVELVRGQTPYDRRPNKALCPQHYGVLLKGYRHQRLLQSIAAEGILPRWHSSVLHQCRPPPNHHSTNRHLAAVAASIRKGQDAGQYLVLDEDIASLWSDVQVSPFGAVPKKDVDPSIEVRLIHDLSFPKGRSTNDASDKTSFPNAQYTAVATVARRIDECARRHPGVRICIAKGDVKGAFRHLMLASKTVCWMGGRLPEQHALIIDMSAPFGWSGSPPFYSAFGGAISWLVGNESPESLSGGAIRDREPFFPYEWVDDHVLVEADTPGRLVAALTALRLAMLAVLGPRSINEKKFSEWTTHAEVLGLEFDTKNKTVSMPTAKILKAQGRVDAMADRKDVSRHELECCLRHVSICLRSARPFFQNVASGIRGRIPVTESLQLDLQWLRTILERGDWGGLPTTLFWSDPEPDVHLYMDASDQGLAVLDPARQRYIQLQLSKSERLDIATSPDSRGFTINVRELFCIGLAAAVWGAGWLPIEPCSVTHMRAWSDNAVAWVRSHQSDNTLAQELIRALGLSEATSRFRISTRHLPGAINIAADAASRAWTEPYRSRWANISHSSSPGHSTSVQDLLAKLQAHALAGSSNKKYATTWKQWCHWCSSTGVSPWLKGDRSIDSNQLIALAVYCWQRPDGTRCNTASTILSKLGHISWYHRRVRGYAVGLHEGHKLAMQGMSRFP</sequence>
<accession>A0A225UZW6</accession>
<gene>
    <name evidence="3" type="ORF">PHMEG_00030642</name>
</gene>
<name>A0A225UZW6_9STRA</name>
<dbReference type="GO" id="GO:0003677">
    <property type="term" value="F:DNA binding"/>
    <property type="evidence" value="ECO:0007669"/>
    <property type="project" value="UniProtKB-KW"/>
</dbReference>
<dbReference type="OrthoDB" id="125447at2759"/>
<dbReference type="Proteomes" id="UP000198211">
    <property type="component" value="Unassembled WGS sequence"/>
</dbReference>
<dbReference type="PANTHER" id="PTHR33050">
    <property type="entry name" value="REVERSE TRANSCRIPTASE DOMAIN-CONTAINING PROTEIN"/>
    <property type="match status" value="1"/>
</dbReference>
<keyword evidence="4" id="KW-1185">Reference proteome</keyword>
<protein>
    <recommendedName>
        <fullName evidence="5">Reverse transcriptase</fullName>
    </recommendedName>
</protein>
<dbReference type="AlphaFoldDB" id="A0A225UZW6"/>
<feature type="region of interest" description="Disordered" evidence="2">
    <location>
        <begin position="1"/>
        <end position="26"/>
    </location>
</feature>
<evidence type="ECO:0000256" key="1">
    <source>
        <dbReference type="ARBA" id="ARBA00023125"/>
    </source>
</evidence>
<dbReference type="EMBL" id="NBNE01009283">
    <property type="protein sequence ID" value="OWY98562.1"/>
    <property type="molecule type" value="Genomic_DNA"/>
</dbReference>
<dbReference type="InterPro" id="IPR010998">
    <property type="entry name" value="Integrase_recombinase_N"/>
</dbReference>
<comment type="caution">
    <text evidence="3">The sequence shown here is derived from an EMBL/GenBank/DDBJ whole genome shotgun (WGS) entry which is preliminary data.</text>
</comment>
<dbReference type="Gene3D" id="1.10.150.130">
    <property type="match status" value="1"/>
</dbReference>
<dbReference type="PANTHER" id="PTHR33050:SF7">
    <property type="entry name" value="RIBONUCLEASE H"/>
    <property type="match status" value="1"/>
</dbReference>